<feature type="signal peptide" evidence="8">
    <location>
        <begin position="1"/>
        <end position="19"/>
    </location>
</feature>
<dbReference type="PANTHER" id="PTHR35789">
    <property type="entry name" value="SPORE GERMINATION PROTEIN B3"/>
    <property type="match status" value="1"/>
</dbReference>
<evidence type="ECO:0000256" key="7">
    <source>
        <dbReference type="ARBA" id="ARBA00023288"/>
    </source>
</evidence>
<keyword evidence="6" id="KW-0564">Palmitate</keyword>
<feature type="domain" description="Spore germination GerAC-like C-terminal" evidence="9">
    <location>
        <begin position="200"/>
        <end position="359"/>
    </location>
</feature>
<keyword evidence="5" id="KW-0472">Membrane</keyword>
<dbReference type="InterPro" id="IPR038501">
    <property type="entry name" value="Spore_GerAC_C_sf"/>
</dbReference>
<dbReference type="PROSITE" id="PS51257">
    <property type="entry name" value="PROKAR_LIPOPROTEIN"/>
    <property type="match status" value="1"/>
</dbReference>
<dbReference type="RefSeq" id="WP_075037079.1">
    <property type="nucleotide sequence ID" value="NZ_FOSB01000007.1"/>
</dbReference>
<dbReference type="Pfam" id="PF25198">
    <property type="entry name" value="Spore_GerAC_N"/>
    <property type="match status" value="1"/>
</dbReference>
<feature type="domain" description="Spore germination protein N-terminal" evidence="10">
    <location>
        <begin position="21"/>
        <end position="190"/>
    </location>
</feature>
<keyword evidence="7" id="KW-0449">Lipoprotein</keyword>
<dbReference type="InterPro" id="IPR057336">
    <property type="entry name" value="GerAC_N"/>
</dbReference>
<evidence type="ECO:0000259" key="9">
    <source>
        <dbReference type="Pfam" id="PF05504"/>
    </source>
</evidence>
<reference evidence="12" key="1">
    <citation type="submission" date="2016-10" db="EMBL/GenBank/DDBJ databases">
        <authorList>
            <person name="Varghese N."/>
            <person name="Submissions S."/>
        </authorList>
    </citation>
    <scope>NUCLEOTIDE SEQUENCE [LARGE SCALE GENOMIC DNA]</scope>
    <source>
        <strain evidence="12">CGMCC 1.3704</strain>
    </source>
</reference>
<name>A0A1I3WV45_HALDA</name>
<evidence type="ECO:0000313" key="11">
    <source>
        <dbReference type="EMBL" id="SFK11372.1"/>
    </source>
</evidence>
<evidence type="ECO:0000256" key="5">
    <source>
        <dbReference type="ARBA" id="ARBA00023136"/>
    </source>
</evidence>
<evidence type="ECO:0000256" key="3">
    <source>
        <dbReference type="ARBA" id="ARBA00022544"/>
    </source>
</evidence>
<comment type="similarity">
    <text evidence="2">Belongs to the GerABKC lipoprotein family.</text>
</comment>
<dbReference type="InterPro" id="IPR008844">
    <property type="entry name" value="Spore_GerAC-like"/>
</dbReference>
<evidence type="ECO:0000256" key="1">
    <source>
        <dbReference type="ARBA" id="ARBA00004635"/>
    </source>
</evidence>
<dbReference type="Proteomes" id="UP000183557">
    <property type="component" value="Unassembled WGS sequence"/>
</dbReference>
<dbReference type="Pfam" id="PF05504">
    <property type="entry name" value="Spore_GerAC"/>
    <property type="match status" value="1"/>
</dbReference>
<keyword evidence="4 8" id="KW-0732">Signal</keyword>
<dbReference type="InterPro" id="IPR046953">
    <property type="entry name" value="Spore_GerAC-like_C"/>
</dbReference>
<accession>A0A1I3WV45</accession>
<feature type="chain" id="PRO_5039091681" evidence="8">
    <location>
        <begin position="20"/>
        <end position="362"/>
    </location>
</feature>
<comment type="subcellular location">
    <subcellularLocation>
        <location evidence="1">Membrane</location>
        <topology evidence="1">Lipid-anchor</topology>
    </subcellularLocation>
</comment>
<organism evidence="11 12">
    <name type="scientific">Halobacillus dabanensis</name>
    <dbReference type="NCBI Taxonomy" id="240302"/>
    <lineage>
        <taxon>Bacteria</taxon>
        <taxon>Bacillati</taxon>
        <taxon>Bacillota</taxon>
        <taxon>Bacilli</taxon>
        <taxon>Bacillales</taxon>
        <taxon>Bacillaceae</taxon>
        <taxon>Halobacillus</taxon>
    </lineage>
</organism>
<dbReference type="OrthoDB" id="2592518at2"/>
<evidence type="ECO:0000256" key="8">
    <source>
        <dbReference type="SAM" id="SignalP"/>
    </source>
</evidence>
<evidence type="ECO:0000256" key="4">
    <source>
        <dbReference type="ARBA" id="ARBA00022729"/>
    </source>
</evidence>
<evidence type="ECO:0000256" key="6">
    <source>
        <dbReference type="ARBA" id="ARBA00023139"/>
    </source>
</evidence>
<dbReference type="AlphaFoldDB" id="A0A1I3WV45"/>
<dbReference type="Gene3D" id="3.30.300.210">
    <property type="entry name" value="Nutrient germinant receptor protein C, domain 3"/>
    <property type="match status" value="1"/>
</dbReference>
<dbReference type="EMBL" id="FOSB01000007">
    <property type="protein sequence ID" value="SFK11372.1"/>
    <property type="molecule type" value="Genomic_DNA"/>
</dbReference>
<gene>
    <name evidence="11" type="ORF">SAMN04487936_107161</name>
</gene>
<sequence>MKAKIFLVSLIAVSLLSGCIDHSSVEENAIIQMAGYDKGENKRIRGTVSIPQYEGSGEGSPATEVYLTASADGVKEVEEEIQKQSSKPISIGKLSVTLYSMELAEEGISDIIDILSRDPRISRNMFLGIVDGDTKDVIESKPSSSQESTSSRHLKGLIDTNTQYNFPKTNLHRFLYSYYAEGMDPFLPIIIPKDSTVELDGLAFFKGGAVVGTIPESKSFPFRMLKENFKRGMQKINFEGGTIMLDNIGSSVNYEMKGTVDDPEFDIKIDLKAEVNEMVGINREATPALAKEIEKASVDFFEKNADELIQMFKEKEIDPLGLGNFAKTRKRNFDLTKWKDNYSDLKVNVKINVEITEYGIFS</sequence>
<dbReference type="NCBIfam" id="TIGR02887">
    <property type="entry name" value="spore_ger_x_C"/>
    <property type="match status" value="1"/>
</dbReference>
<keyword evidence="12" id="KW-1185">Reference proteome</keyword>
<evidence type="ECO:0000313" key="12">
    <source>
        <dbReference type="Proteomes" id="UP000183557"/>
    </source>
</evidence>
<dbReference type="PANTHER" id="PTHR35789:SF1">
    <property type="entry name" value="SPORE GERMINATION PROTEIN B3"/>
    <property type="match status" value="1"/>
</dbReference>
<dbReference type="GO" id="GO:0009847">
    <property type="term" value="P:spore germination"/>
    <property type="evidence" value="ECO:0007669"/>
    <property type="project" value="InterPro"/>
</dbReference>
<evidence type="ECO:0000256" key="2">
    <source>
        <dbReference type="ARBA" id="ARBA00007886"/>
    </source>
</evidence>
<dbReference type="GO" id="GO:0016020">
    <property type="term" value="C:membrane"/>
    <property type="evidence" value="ECO:0007669"/>
    <property type="project" value="UniProtKB-SubCell"/>
</dbReference>
<evidence type="ECO:0000259" key="10">
    <source>
        <dbReference type="Pfam" id="PF25198"/>
    </source>
</evidence>
<protein>
    <submittedName>
        <fullName evidence="11">Spore germination protein</fullName>
    </submittedName>
</protein>
<proteinExistence type="inferred from homology"/>
<keyword evidence="3" id="KW-0309">Germination</keyword>